<dbReference type="GO" id="GO:0071035">
    <property type="term" value="P:nuclear polyadenylation-dependent rRNA catabolic process"/>
    <property type="evidence" value="ECO:0007669"/>
    <property type="project" value="TreeGrafter"/>
</dbReference>
<dbReference type="GO" id="GO:0000467">
    <property type="term" value="P:exonucleolytic trimming to generate mature 3'-end of 5.8S rRNA from tricistronic rRNA transcript (SSU-rRNA, 5.8S rRNA, LSU-rRNA)"/>
    <property type="evidence" value="ECO:0007669"/>
    <property type="project" value="TreeGrafter"/>
</dbReference>
<comment type="subcellular location">
    <subcellularLocation>
        <location evidence="1">Cytoplasm</location>
    </subcellularLocation>
    <subcellularLocation>
        <location evidence="2">Nucleus</location>
        <location evidence="2">Nucleolus</location>
    </subcellularLocation>
</comment>
<dbReference type="GO" id="GO:0000176">
    <property type="term" value="C:nuclear exosome (RNase complex)"/>
    <property type="evidence" value="ECO:0007669"/>
    <property type="project" value="UniProtKB-ARBA"/>
</dbReference>
<dbReference type="EMBL" id="KN880507">
    <property type="protein sequence ID" value="KIY68212.1"/>
    <property type="molecule type" value="Genomic_DNA"/>
</dbReference>
<feature type="domain" description="Exoribonuclease phosphorolytic" evidence="7">
    <location>
        <begin position="29"/>
        <end position="170"/>
    </location>
</feature>
<evidence type="ECO:0000313" key="8">
    <source>
        <dbReference type="EMBL" id="KIY68212.1"/>
    </source>
</evidence>
<dbReference type="InterPro" id="IPR036345">
    <property type="entry name" value="ExoRNase_PH_dom2_sf"/>
</dbReference>
<keyword evidence="9" id="KW-1185">Reference proteome</keyword>
<keyword evidence="8" id="KW-0689">Ribosomal protein</keyword>
<evidence type="ECO:0000256" key="2">
    <source>
        <dbReference type="ARBA" id="ARBA00004604"/>
    </source>
</evidence>
<dbReference type="GO" id="GO:0005730">
    <property type="term" value="C:nucleolus"/>
    <property type="evidence" value="ECO:0007669"/>
    <property type="project" value="UniProtKB-SubCell"/>
</dbReference>
<gene>
    <name evidence="8" type="ORF">CYLTODRAFT_453740</name>
</gene>
<evidence type="ECO:0000259" key="7">
    <source>
        <dbReference type="Pfam" id="PF01138"/>
    </source>
</evidence>
<dbReference type="AlphaFoldDB" id="A0A0D7BCG7"/>
<dbReference type="Pfam" id="PF01138">
    <property type="entry name" value="RNase_PH"/>
    <property type="match status" value="1"/>
</dbReference>
<accession>A0A0D7BCG7</accession>
<evidence type="ECO:0000256" key="1">
    <source>
        <dbReference type="ARBA" id="ARBA00004496"/>
    </source>
</evidence>
<dbReference type="GO" id="GO:0016075">
    <property type="term" value="P:rRNA catabolic process"/>
    <property type="evidence" value="ECO:0007669"/>
    <property type="project" value="TreeGrafter"/>
</dbReference>
<dbReference type="SUPFAM" id="SSF55666">
    <property type="entry name" value="Ribonuclease PH domain 2-like"/>
    <property type="match status" value="1"/>
</dbReference>
<comment type="similarity">
    <text evidence="3">Belongs to the RNase PH family.</text>
</comment>
<organism evidence="8 9">
    <name type="scientific">Cylindrobasidium torrendii FP15055 ss-10</name>
    <dbReference type="NCBI Taxonomy" id="1314674"/>
    <lineage>
        <taxon>Eukaryota</taxon>
        <taxon>Fungi</taxon>
        <taxon>Dikarya</taxon>
        <taxon>Basidiomycota</taxon>
        <taxon>Agaricomycotina</taxon>
        <taxon>Agaricomycetes</taxon>
        <taxon>Agaricomycetidae</taxon>
        <taxon>Agaricales</taxon>
        <taxon>Marasmiineae</taxon>
        <taxon>Physalacriaceae</taxon>
        <taxon>Cylindrobasidium</taxon>
    </lineage>
</organism>
<dbReference type="SUPFAM" id="SSF54211">
    <property type="entry name" value="Ribosomal protein S5 domain 2-like"/>
    <property type="match status" value="1"/>
</dbReference>
<dbReference type="PANTHER" id="PTHR11097">
    <property type="entry name" value="EXOSOME COMPLEX EXONUCLEASE RIBOSOMAL RNA PROCESSING PROTEIN"/>
    <property type="match status" value="1"/>
</dbReference>
<dbReference type="GO" id="GO:0000177">
    <property type="term" value="C:cytoplasmic exosome (RNase complex)"/>
    <property type="evidence" value="ECO:0007669"/>
    <property type="project" value="TreeGrafter"/>
</dbReference>
<dbReference type="Gene3D" id="3.30.230.70">
    <property type="entry name" value="GHMP Kinase, N-terminal domain"/>
    <property type="match status" value="1"/>
</dbReference>
<evidence type="ECO:0000256" key="4">
    <source>
        <dbReference type="ARBA" id="ARBA00022490"/>
    </source>
</evidence>
<evidence type="ECO:0000256" key="3">
    <source>
        <dbReference type="ARBA" id="ARBA00006678"/>
    </source>
</evidence>
<dbReference type="GO" id="GO:0034475">
    <property type="term" value="P:U4 snRNA 3'-end processing"/>
    <property type="evidence" value="ECO:0007669"/>
    <property type="project" value="TreeGrafter"/>
</dbReference>
<dbReference type="GO" id="GO:0035925">
    <property type="term" value="F:mRNA 3'-UTR AU-rich region binding"/>
    <property type="evidence" value="ECO:0007669"/>
    <property type="project" value="TreeGrafter"/>
</dbReference>
<evidence type="ECO:0000256" key="6">
    <source>
        <dbReference type="ARBA" id="ARBA00042523"/>
    </source>
</evidence>
<dbReference type="InterPro" id="IPR001247">
    <property type="entry name" value="ExoRNase_PH_dom1"/>
</dbReference>
<keyword evidence="4" id="KW-0963">Cytoplasm</keyword>
<protein>
    <recommendedName>
        <fullName evidence="6">Ribosomal RNA-processing protein 42</fullName>
    </recommendedName>
</protein>
<dbReference type="GO" id="GO:0071028">
    <property type="term" value="P:nuclear mRNA surveillance"/>
    <property type="evidence" value="ECO:0007669"/>
    <property type="project" value="TreeGrafter"/>
</dbReference>
<reference evidence="8 9" key="1">
    <citation type="journal article" date="2015" name="Fungal Genet. Biol.">
        <title>Evolution of novel wood decay mechanisms in Agaricales revealed by the genome sequences of Fistulina hepatica and Cylindrobasidium torrendii.</title>
        <authorList>
            <person name="Floudas D."/>
            <person name="Held B.W."/>
            <person name="Riley R."/>
            <person name="Nagy L.G."/>
            <person name="Koehler G."/>
            <person name="Ransdell A.S."/>
            <person name="Younus H."/>
            <person name="Chow J."/>
            <person name="Chiniquy J."/>
            <person name="Lipzen A."/>
            <person name="Tritt A."/>
            <person name="Sun H."/>
            <person name="Haridas S."/>
            <person name="LaButti K."/>
            <person name="Ohm R.A."/>
            <person name="Kues U."/>
            <person name="Blanchette R.A."/>
            <person name="Grigoriev I.V."/>
            <person name="Minto R.E."/>
            <person name="Hibbett D.S."/>
        </authorList>
    </citation>
    <scope>NUCLEOTIDE SEQUENCE [LARGE SCALE GENOMIC DNA]</scope>
    <source>
        <strain evidence="8 9">FP15055 ss-10</strain>
    </source>
</reference>
<dbReference type="Proteomes" id="UP000054007">
    <property type="component" value="Unassembled WGS sequence"/>
</dbReference>
<dbReference type="GO" id="GO:0071038">
    <property type="term" value="P:TRAMP-dependent tRNA surveillance pathway"/>
    <property type="evidence" value="ECO:0007669"/>
    <property type="project" value="TreeGrafter"/>
</dbReference>
<keyword evidence="8" id="KW-0687">Ribonucleoprotein</keyword>
<keyword evidence="5" id="KW-0271">Exosome</keyword>
<dbReference type="PANTHER" id="PTHR11097:SF8">
    <property type="entry name" value="EXOSOME COMPLEX COMPONENT RRP42"/>
    <property type="match status" value="1"/>
</dbReference>
<dbReference type="GO" id="GO:0034473">
    <property type="term" value="P:U1 snRNA 3'-end processing"/>
    <property type="evidence" value="ECO:0007669"/>
    <property type="project" value="TreeGrafter"/>
</dbReference>
<sequence>MISKAEKSYIQAGLLATPPRRHDGRAPTEYRNIALETGVAPLANGSVRLHIGRAEDGSGGTQILAASKLEVENAEPGGPDAGRISAAVSCSPTAYPNLSSNALDDLQHDLTTVLHETLSHPSLHPANLSIITGKKYWVLHLDVVVLSDAGNIYDAIFMAAYAALWDTKVPRTRNIEYKTRRTQRDGDMDVDEDTASGFDTRNISKAADFELQDYWDEGEVLSGRDAWPIAVTLNIESTTHFLDAEPQEEQASPLRLLTLYSFVSPKPSLQAIRTLGPGELKLPQINTLLQHSEEYASELSKSLRARLVEEDIRRNQKAHERFSDRFSS</sequence>
<dbReference type="GO" id="GO:0034476">
    <property type="term" value="P:U5 snRNA 3'-end processing"/>
    <property type="evidence" value="ECO:0007669"/>
    <property type="project" value="TreeGrafter"/>
</dbReference>
<dbReference type="InterPro" id="IPR050590">
    <property type="entry name" value="Exosome_comp_Rrp42_subfam"/>
</dbReference>
<proteinExistence type="inferred from homology"/>
<evidence type="ECO:0000256" key="5">
    <source>
        <dbReference type="ARBA" id="ARBA00022835"/>
    </source>
</evidence>
<dbReference type="OrthoDB" id="272245at2759"/>
<dbReference type="GO" id="GO:0005840">
    <property type="term" value="C:ribosome"/>
    <property type="evidence" value="ECO:0007669"/>
    <property type="project" value="UniProtKB-KW"/>
</dbReference>
<dbReference type="InterPro" id="IPR027408">
    <property type="entry name" value="PNPase/RNase_PH_dom_sf"/>
</dbReference>
<dbReference type="STRING" id="1314674.A0A0D7BCG7"/>
<name>A0A0D7BCG7_9AGAR</name>
<evidence type="ECO:0000313" key="9">
    <source>
        <dbReference type="Proteomes" id="UP000054007"/>
    </source>
</evidence>
<dbReference type="InterPro" id="IPR020568">
    <property type="entry name" value="Ribosomal_Su5_D2-typ_SF"/>
</dbReference>